<dbReference type="STRING" id="43657.S4054249_16675"/>
<dbReference type="InterPro" id="IPR036804">
    <property type="entry name" value="CheR_N_sf"/>
</dbReference>
<dbReference type="InterPro" id="IPR022641">
    <property type="entry name" value="CheR_N"/>
</dbReference>
<evidence type="ECO:0000259" key="6">
    <source>
        <dbReference type="PROSITE" id="PS50123"/>
    </source>
</evidence>
<keyword evidence="8" id="KW-1185">Reference proteome</keyword>
<dbReference type="GO" id="GO:0032259">
    <property type="term" value="P:methylation"/>
    <property type="evidence" value="ECO:0007669"/>
    <property type="project" value="UniProtKB-KW"/>
</dbReference>
<dbReference type="PANTHER" id="PTHR24422">
    <property type="entry name" value="CHEMOTAXIS PROTEIN METHYLTRANSFERASE"/>
    <property type="match status" value="1"/>
</dbReference>
<protein>
    <recommendedName>
        <fullName evidence="2">protein-glutamate O-methyltransferase</fullName>
        <ecNumber evidence="2">2.1.1.80</ecNumber>
    </recommendedName>
</protein>
<evidence type="ECO:0000256" key="3">
    <source>
        <dbReference type="ARBA" id="ARBA00022603"/>
    </source>
</evidence>
<dbReference type="GO" id="GO:0008983">
    <property type="term" value="F:protein-glutamate O-methyltransferase activity"/>
    <property type="evidence" value="ECO:0007669"/>
    <property type="project" value="UniProtKB-EC"/>
</dbReference>
<dbReference type="AlphaFoldDB" id="A0A166WJK5"/>
<sequence length="284" mass="32061">MISGGKTLENKHLEQSEYDQFRTFLEQQCGIVLGDNKLYLVKSRLAPLMSRFNVDSLSSLVSKTLSPHERQLRAAVVDAMTTNETLWFRDQYPFELLKKKIFPEFKDLRRPVKIWSAASSSGQEPYSIAMSTSEYQSLNPGALKMGAQVIGTDISNTMLDMCKNAEYDALALARGLSPERRKKFFMDSGNGMAKVVDPVRKMVNFRHLNLLDSYALLGKFDVIFCRNVLIYFSPEVKAKIISQFAQALNPNGYLFLGASESMAGLSDDFEMLRCNPGIIYQKKS</sequence>
<dbReference type="Pfam" id="PF03705">
    <property type="entry name" value="CheR_N"/>
    <property type="match status" value="1"/>
</dbReference>
<dbReference type="SUPFAM" id="SSF47757">
    <property type="entry name" value="Chemotaxis receptor methyltransferase CheR, N-terminal domain"/>
    <property type="match status" value="1"/>
</dbReference>
<evidence type="ECO:0000313" key="8">
    <source>
        <dbReference type="Proteomes" id="UP000076643"/>
    </source>
</evidence>
<evidence type="ECO:0000256" key="4">
    <source>
        <dbReference type="ARBA" id="ARBA00022679"/>
    </source>
</evidence>
<feature type="domain" description="CheR-type methyltransferase" evidence="6">
    <location>
        <begin position="6"/>
        <end position="284"/>
    </location>
</feature>
<keyword evidence="4" id="KW-0808">Transferase</keyword>
<evidence type="ECO:0000313" key="7">
    <source>
        <dbReference type="EMBL" id="KZN37556.1"/>
    </source>
</evidence>
<dbReference type="SUPFAM" id="SSF53335">
    <property type="entry name" value="S-adenosyl-L-methionine-dependent methyltransferases"/>
    <property type="match status" value="1"/>
</dbReference>
<dbReference type="EMBL" id="AUYB01000103">
    <property type="protein sequence ID" value="KZN37556.1"/>
    <property type="molecule type" value="Genomic_DNA"/>
</dbReference>
<evidence type="ECO:0000256" key="2">
    <source>
        <dbReference type="ARBA" id="ARBA00012534"/>
    </source>
</evidence>
<dbReference type="InterPro" id="IPR000780">
    <property type="entry name" value="CheR_MeTrfase"/>
</dbReference>
<dbReference type="EC" id="2.1.1.80" evidence="2"/>
<dbReference type="Gene3D" id="1.10.155.10">
    <property type="entry name" value="Chemotaxis receptor methyltransferase CheR, N-terminal domain"/>
    <property type="match status" value="1"/>
</dbReference>
<organism evidence="7 8">
    <name type="scientific">Pseudoalteromonas luteoviolacea DSM 6061</name>
    <dbReference type="NCBI Taxonomy" id="1365250"/>
    <lineage>
        <taxon>Bacteria</taxon>
        <taxon>Pseudomonadati</taxon>
        <taxon>Pseudomonadota</taxon>
        <taxon>Gammaproteobacteria</taxon>
        <taxon>Alteromonadales</taxon>
        <taxon>Pseudoalteromonadaceae</taxon>
        <taxon>Pseudoalteromonas</taxon>
    </lineage>
</organism>
<dbReference type="PATRIC" id="fig|1365250.3.peg.2567"/>
<keyword evidence="5" id="KW-0949">S-adenosyl-L-methionine</keyword>
<name>A0A166WJK5_9GAMM</name>
<comment type="caution">
    <text evidence="7">The sequence shown here is derived from an EMBL/GenBank/DDBJ whole genome shotgun (WGS) entry which is preliminary data.</text>
</comment>
<proteinExistence type="predicted"/>
<keyword evidence="3" id="KW-0489">Methyltransferase</keyword>
<dbReference type="CDD" id="cd02440">
    <property type="entry name" value="AdoMet_MTases"/>
    <property type="match status" value="1"/>
</dbReference>
<dbReference type="InterPro" id="IPR029063">
    <property type="entry name" value="SAM-dependent_MTases_sf"/>
</dbReference>
<dbReference type="PRINTS" id="PR00996">
    <property type="entry name" value="CHERMTFRASE"/>
</dbReference>
<comment type="catalytic activity">
    <reaction evidence="1">
        <text>L-glutamyl-[protein] + S-adenosyl-L-methionine = [protein]-L-glutamate 5-O-methyl ester + S-adenosyl-L-homocysteine</text>
        <dbReference type="Rhea" id="RHEA:24452"/>
        <dbReference type="Rhea" id="RHEA-COMP:10208"/>
        <dbReference type="Rhea" id="RHEA-COMP:10311"/>
        <dbReference type="ChEBI" id="CHEBI:29973"/>
        <dbReference type="ChEBI" id="CHEBI:57856"/>
        <dbReference type="ChEBI" id="CHEBI:59789"/>
        <dbReference type="ChEBI" id="CHEBI:82795"/>
        <dbReference type="EC" id="2.1.1.80"/>
    </reaction>
</comment>
<dbReference type="PROSITE" id="PS50123">
    <property type="entry name" value="CHER"/>
    <property type="match status" value="1"/>
</dbReference>
<evidence type="ECO:0000256" key="5">
    <source>
        <dbReference type="ARBA" id="ARBA00022691"/>
    </source>
</evidence>
<dbReference type="SMART" id="SM00138">
    <property type="entry name" value="MeTrc"/>
    <property type="match status" value="1"/>
</dbReference>
<dbReference type="Proteomes" id="UP000076643">
    <property type="component" value="Unassembled WGS sequence"/>
</dbReference>
<accession>A0A166WJK5</accession>
<dbReference type="InterPro" id="IPR022642">
    <property type="entry name" value="CheR_C"/>
</dbReference>
<dbReference type="Pfam" id="PF01739">
    <property type="entry name" value="CheR"/>
    <property type="match status" value="1"/>
</dbReference>
<dbReference type="PANTHER" id="PTHR24422:SF21">
    <property type="entry name" value="CHEMOTAXIS PROTEIN METHYLTRANSFERASE 1"/>
    <property type="match status" value="1"/>
</dbReference>
<gene>
    <name evidence="7" type="ORF">N475_01725</name>
</gene>
<dbReference type="Gene3D" id="3.40.50.150">
    <property type="entry name" value="Vaccinia Virus protein VP39"/>
    <property type="match status" value="1"/>
</dbReference>
<evidence type="ECO:0000256" key="1">
    <source>
        <dbReference type="ARBA" id="ARBA00001541"/>
    </source>
</evidence>
<dbReference type="InterPro" id="IPR050903">
    <property type="entry name" value="Bact_Chemotaxis_MeTrfase"/>
</dbReference>
<reference evidence="7 8" key="1">
    <citation type="submission" date="2013-07" db="EMBL/GenBank/DDBJ databases">
        <title>Comparative Genomic and Metabolomic Analysis of Twelve Strains of Pseudoalteromonas luteoviolacea.</title>
        <authorList>
            <person name="Vynne N.G."/>
            <person name="Mansson M."/>
            <person name="Gram L."/>
        </authorList>
    </citation>
    <scope>NUCLEOTIDE SEQUENCE [LARGE SCALE GENOMIC DNA]</scope>
    <source>
        <strain evidence="7 8">DSM 6061</strain>
    </source>
</reference>